<dbReference type="AlphaFoldDB" id="A0A1H0NV16"/>
<dbReference type="PANTHER" id="PTHR46623:SF6">
    <property type="entry name" value="ALPHA_BETA-HYDROLASES SUPERFAMILY PROTEIN"/>
    <property type="match status" value="1"/>
</dbReference>
<dbReference type="RefSeq" id="WP_091782439.1">
    <property type="nucleotide sequence ID" value="NZ_LT629711.1"/>
</dbReference>
<gene>
    <name evidence="2" type="ORF">SAMN04489867_1045</name>
</gene>
<dbReference type="InterPro" id="IPR029058">
    <property type="entry name" value="AB_hydrolase_fold"/>
</dbReference>
<dbReference type="OrthoDB" id="3208682at2"/>
<name>A0A1H0NV16_9MICO</name>
<evidence type="ECO:0000313" key="3">
    <source>
        <dbReference type="Proteomes" id="UP000199077"/>
    </source>
</evidence>
<dbReference type="InterPro" id="IPR002925">
    <property type="entry name" value="Dienelactn_hydro"/>
</dbReference>
<proteinExistence type="predicted"/>
<dbReference type="Gene3D" id="3.40.50.1820">
    <property type="entry name" value="alpha/beta hydrolase"/>
    <property type="match status" value="1"/>
</dbReference>
<protein>
    <submittedName>
        <fullName evidence="2">Carboxymethylenebutenolidase</fullName>
    </submittedName>
</protein>
<keyword evidence="3" id="KW-1185">Reference proteome</keyword>
<dbReference type="InterPro" id="IPR051049">
    <property type="entry name" value="Dienelactone_hydrolase-like"/>
</dbReference>
<reference evidence="3" key="1">
    <citation type="submission" date="2016-10" db="EMBL/GenBank/DDBJ databases">
        <authorList>
            <person name="Varghese N."/>
            <person name="Submissions S."/>
        </authorList>
    </citation>
    <scope>NUCLEOTIDE SEQUENCE [LARGE SCALE GENOMIC DNA]</scope>
    <source>
        <strain evidence="3">DSM 22329</strain>
    </source>
</reference>
<organism evidence="2 3">
    <name type="scientific">Pedococcus dokdonensis</name>
    <dbReference type="NCBI Taxonomy" id="443156"/>
    <lineage>
        <taxon>Bacteria</taxon>
        <taxon>Bacillati</taxon>
        <taxon>Actinomycetota</taxon>
        <taxon>Actinomycetes</taxon>
        <taxon>Micrococcales</taxon>
        <taxon>Intrasporangiaceae</taxon>
        <taxon>Pedococcus</taxon>
    </lineage>
</organism>
<dbReference type="SUPFAM" id="SSF53474">
    <property type="entry name" value="alpha/beta-Hydrolases"/>
    <property type="match status" value="1"/>
</dbReference>
<feature type="domain" description="Dienelactone hydrolase" evidence="1">
    <location>
        <begin position="23"/>
        <end position="237"/>
    </location>
</feature>
<dbReference type="Pfam" id="PF01738">
    <property type="entry name" value="DLH"/>
    <property type="match status" value="1"/>
</dbReference>
<sequence>MTTASSASSHPVHVPDGEVPADVYLPASGTGPGIVLFQEIFGVTDYIRGRAGDLADLGYVVLVPHVYWRVGDEVVSEAADGLPRAMELLGKVDWEAAVSDGVAALSALRDHPAVDGPVGLLGFCFGGGLAFNVAAVAATAGAGPDALVSYYGSALPTLLGLAPQVDAPSLHHFGLDDDYIPVDTVREIEAAVTATNDDVTFVTHEGAGHAFDNPSPVFHHAGASQEAWAATTAWLAAKLPV</sequence>
<dbReference type="STRING" id="443156.SAMN04489867_1045"/>
<dbReference type="EMBL" id="LT629711">
    <property type="protein sequence ID" value="SDO96358.1"/>
    <property type="molecule type" value="Genomic_DNA"/>
</dbReference>
<dbReference type="PANTHER" id="PTHR46623">
    <property type="entry name" value="CARBOXYMETHYLENEBUTENOLIDASE-RELATED"/>
    <property type="match status" value="1"/>
</dbReference>
<dbReference type="GO" id="GO:0016787">
    <property type="term" value="F:hydrolase activity"/>
    <property type="evidence" value="ECO:0007669"/>
    <property type="project" value="InterPro"/>
</dbReference>
<dbReference type="Proteomes" id="UP000199077">
    <property type="component" value="Chromosome I"/>
</dbReference>
<evidence type="ECO:0000313" key="2">
    <source>
        <dbReference type="EMBL" id="SDO96358.1"/>
    </source>
</evidence>
<accession>A0A1H0NV16</accession>
<evidence type="ECO:0000259" key="1">
    <source>
        <dbReference type="Pfam" id="PF01738"/>
    </source>
</evidence>